<comment type="subunit">
    <text evidence="2">Monomer.</text>
</comment>
<keyword evidence="9" id="KW-1185">Reference proteome</keyword>
<proteinExistence type="predicted"/>
<evidence type="ECO:0000256" key="5">
    <source>
        <dbReference type="ARBA" id="ARBA00022833"/>
    </source>
</evidence>
<keyword evidence="4 8" id="KW-0378">Hydrolase</keyword>
<comment type="subcellular location">
    <subcellularLocation>
        <location evidence="1">Nucleus</location>
    </subcellularLocation>
</comment>
<dbReference type="SMART" id="SM01168">
    <property type="entry name" value="DUF1907"/>
    <property type="match status" value="1"/>
</dbReference>
<sequence length="620" mass="66264">MASSVAPSPSRLAVLGKQWTDGEDDVLPAGMVLADLGSRTWKLALAGKARELVDVALMMVDDGCAARGSEAAALLPGVALCQRVVDVVLENSETVVMCVYEPLGLVLLQSLLMCASSLANRILYADASEWRRRTAVQVLQMDASRVLDFEQLAVMEKLPGALEHGFAERVRLVFVGPVSSAQADKGAELGVRYSAAVSMLSAADLDTVTKDEILRVSPVLDSAAFQNVAPQLVSHRYPSNYRARAEELRDHAGVVMLDMEDSASLGQQLSVEELALQAVSLEQLCAALQDALSENFASVTAGIAECANLREWGLAHEGLGSSSAACSLLDIGGNPYMESPPQHHRRFDVRAVAARVGASEPYAVYGPGAGSSRLHGQNCEVFWSMRCDAAADSIVADRLGPLRASDDAAPDHPAGTGGPELGPVVVLNRIGRLDGENRPESVASSALECGPLANLVLSDGLPGSVVHVIAQKRTGTKDFGRCLRDALLTCVGESGEQAQTAAGLGGVFQMRAGSIKGHIMPDFSTSPLRTEAGDVQKWLKFFQVSPRNAFTAVNYTVSHDPSASKHLGLRLEHTHFFEDRNFVGHYHYDTSPDTIIYEGYFLPATRLFRVSNPSVSHLHP</sequence>
<dbReference type="PANTHER" id="PTHR13204:SF1">
    <property type="entry name" value="ESTER HYDROLASE C11ORF54"/>
    <property type="match status" value="1"/>
</dbReference>
<keyword evidence="6" id="KW-0539">Nucleus</keyword>
<dbReference type="Pfam" id="PF08925">
    <property type="entry name" value="DUF1907"/>
    <property type="match status" value="1"/>
</dbReference>
<dbReference type="SUPFAM" id="SSF117856">
    <property type="entry name" value="AF0104/ALDC/Ptd012-like"/>
    <property type="match status" value="1"/>
</dbReference>
<gene>
    <name evidence="8" type="ORF">FVE85_2531</name>
</gene>
<dbReference type="EMBL" id="VRMN01000013">
    <property type="protein sequence ID" value="KAA8491516.1"/>
    <property type="molecule type" value="Genomic_DNA"/>
</dbReference>
<dbReference type="InterPro" id="IPR015021">
    <property type="entry name" value="C11orf54_DUF1907"/>
</dbReference>
<dbReference type="GO" id="GO:0008270">
    <property type="term" value="F:zinc ion binding"/>
    <property type="evidence" value="ECO:0007669"/>
    <property type="project" value="TreeGrafter"/>
</dbReference>
<evidence type="ECO:0000256" key="2">
    <source>
        <dbReference type="ARBA" id="ARBA00011245"/>
    </source>
</evidence>
<keyword evidence="3" id="KW-0479">Metal-binding</keyword>
<dbReference type="OrthoDB" id="5119241at2759"/>
<organism evidence="8 9">
    <name type="scientific">Porphyridium purpureum</name>
    <name type="common">Red alga</name>
    <name type="synonym">Porphyridium cruentum</name>
    <dbReference type="NCBI Taxonomy" id="35688"/>
    <lineage>
        <taxon>Eukaryota</taxon>
        <taxon>Rhodophyta</taxon>
        <taxon>Bangiophyceae</taxon>
        <taxon>Porphyridiales</taxon>
        <taxon>Porphyridiaceae</taxon>
        <taxon>Porphyridium</taxon>
    </lineage>
</organism>
<evidence type="ECO:0000259" key="7">
    <source>
        <dbReference type="SMART" id="SM01168"/>
    </source>
</evidence>
<feature type="domain" description="DUF1907" evidence="7">
    <location>
        <begin position="287"/>
        <end position="610"/>
    </location>
</feature>
<dbReference type="GO" id="GO:0005634">
    <property type="term" value="C:nucleus"/>
    <property type="evidence" value="ECO:0007669"/>
    <property type="project" value="UniProtKB-SubCell"/>
</dbReference>
<protein>
    <submittedName>
        <fullName evidence="8">Ester hydrolase C11orf54-like</fullName>
    </submittedName>
</protein>
<evidence type="ECO:0000256" key="6">
    <source>
        <dbReference type="ARBA" id="ARBA00023242"/>
    </source>
</evidence>
<dbReference type="GO" id="GO:0016788">
    <property type="term" value="F:hydrolase activity, acting on ester bonds"/>
    <property type="evidence" value="ECO:0007669"/>
    <property type="project" value="TreeGrafter"/>
</dbReference>
<accession>A0A5J4YJD6</accession>
<evidence type="ECO:0000313" key="9">
    <source>
        <dbReference type="Proteomes" id="UP000324585"/>
    </source>
</evidence>
<dbReference type="PANTHER" id="PTHR13204">
    <property type="entry name" value="PTD012 PROTEIN"/>
    <property type="match status" value="1"/>
</dbReference>
<evidence type="ECO:0000256" key="3">
    <source>
        <dbReference type="ARBA" id="ARBA00022723"/>
    </source>
</evidence>
<dbReference type="AlphaFoldDB" id="A0A5J4YJD6"/>
<evidence type="ECO:0000256" key="1">
    <source>
        <dbReference type="ARBA" id="ARBA00004123"/>
    </source>
</evidence>
<dbReference type="Proteomes" id="UP000324585">
    <property type="component" value="Unassembled WGS sequence"/>
</dbReference>
<evidence type="ECO:0000256" key="4">
    <source>
        <dbReference type="ARBA" id="ARBA00022801"/>
    </source>
</evidence>
<reference evidence="9" key="1">
    <citation type="journal article" date="2019" name="Nat. Commun.">
        <title>Expansion of phycobilisome linker gene families in mesophilic red algae.</title>
        <authorList>
            <person name="Lee J."/>
            <person name="Kim D."/>
            <person name="Bhattacharya D."/>
            <person name="Yoon H.S."/>
        </authorList>
    </citation>
    <scope>NUCLEOTIDE SEQUENCE [LARGE SCALE GENOMIC DNA]</scope>
    <source>
        <strain evidence="9">CCMP 1328</strain>
    </source>
</reference>
<keyword evidence="5" id="KW-0862">Zinc</keyword>
<comment type="caution">
    <text evidence="8">The sequence shown here is derived from an EMBL/GenBank/DDBJ whole genome shotgun (WGS) entry which is preliminary data.</text>
</comment>
<evidence type="ECO:0000313" key="8">
    <source>
        <dbReference type="EMBL" id="KAA8491516.1"/>
    </source>
</evidence>
<name>A0A5J4YJD6_PORPP</name>